<keyword evidence="1" id="KW-0378">Hydrolase</keyword>
<dbReference type="SUPFAM" id="SSF56219">
    <property type="entry name" value="DNase I-like"/>
    <property type="match status" value="1"/>
</dbReference>
<keyword evidence="1" id="KW-0255">Endonuclease</keyword>
<gene>
    <name evidence="1" type="ORF">SAMN05216386_2970</name>
</gene>
<reference evidence="2" key="1">
    <citation type="submission" date="2016-10" db="EMBL/GenBank/DDBJ databases">
        <authorList>
            <person name="Varghese N."/>
        </authorList>
    </citation>
    <scope>NUCLEOTIDE SEQUENCE [LARGE SCALE GENOMIC DNA]</scope>
    <source>
        <strain evidence="2">Nsp8</strain>
    </source>
</reference>
<dbReference type="Proteomes" id="UP000183107">
    <property type="component" value="Unassembled WGS sequence"/>
</dbReference>
<evidence type="ECO:0000313" key="2">
    <source>
        <dbReference type="Proteomes" id="UP000183107"/>
    </source>
</evidence>
<dbReference type="GO" id="GO:0004527">
    <property type="term" value="F:exonuclease activity"/>
    <property type="evidence" value="ECO:0007669"/>
    <property type="project" value="UniProtKB-KW"/>
</dbReference>
<accession>A0A1I5FED7</accession>
<keyword evidence="1" id="KW-0269">Exonuclease</keyword>
<protein>
    <submittedName>
        <fullName evidence="1">Endonuclease/Exonuclease/phosphatase family protein</fullName>
    </submittedName>
</protein>
<evidence type="ECO:0000313" key="1">
    <source>
        <dbReference type="EMBL" id="SFO21681.1"/>
    </source>
</evidence>
<keyword evidence="1" id="KW-0540">Nuclease</keyword>
<dbReference type="GO" id="GO:0004519">
    <property type="term" value="F:endonuclease activity"/>
    <property type="evidence" value="ECO:0007669"/>
    <property type="project" value="UniProtKB-KW"/>
</dbReference>
<keyword evidence="2" id="KW-1185">Reference proteome</keyword>
<organism evidence="1 2">
    <name type="scientific">Nitrosospira briensis</name>
    <dbReference type="NCBI Taxonomy" id="35799"/>
    <lineage>
        <taxon>Bacteria</taxon>
        <taxon>Pseudomonadati</taxon>
        <taxon>Pseudomonadota</taxon>
        <taxon>Betaproteobacteria</taxon>
        <taxon>Nitrosomonadales</taxon>
        <taxon>Nitrosomonadaceae</taxon>
        <taxon>Nitrosospira</taxon>
    </lineage>
</organism>
<dbReference type="AlphaFoldDB" id="A0A1I5FED7"/>
<sequence length="330" mass="35515">MCSARDIPGIGETAKAIVCDGIPDLYSTLLEKNPNMVKIIFWNVEHLSPAAVEIAQFALQAAERSAKQQEAAIAAAASVGGSEYGKITRAQTRSSTRSIAAASAAGNRFERAEARGYVVIERARMKAERLKKKLELSEDLTVSAPQVFFCEVLPNHPHSRSPLLGAAVAGGATLCYAHYAGGVSSPFTNCPITDGWYVGPVLVMSRVPKGLVINGRTSGAVRFCYWHAPSGNNGKIVAQMANGLNAGGQPFVLFGDLNAEPDDYAIWLHPNVRIMRPPGGTRISGRALDYAVTNCPTFLQDCRPLYSGRKNYEIKQDTGSDHMVMVFGLK</sequence>
<proteinExistence type="predicted"/>
<dbReference type="Gene3D" id="3.60.10.10">
    <property type="entry name" value="Endonuclease/exonuclease/phosphatase"/>
    <property type="match status" value="1"/>
</dbReference>
<dbReference type="OrthoDB" id="3820230at2"/>
<dbReference type="InterPro" id="IPR036691">
    <property type="entry name" value="Endo/exonu/phosph_ase_sf"/>
</dbReference>
<dbReference type="EMBL" id="FOVJ01000012">
    <property type="protein sequence ID" value="SFO21681.1"/>
    <property type="molecule type" value="Genomic_DNA"/>
</dbReference>
<name>A0A1I5FED7_9PROT</name>